<protein>
    <recommendedName>
        <fullName evidence="2">Histidine kinase/HSP90-like ATPase domain-containing protein</fullName>
    </recommendedName>
</protein>
<gene>
    <name evidence="3" type="ORF">AN477_20045</name>
</gene>
<dbReference type="OrthoDB" id="9799195at2"/>
<keyword evidence="4" id="KW-1185">Reference proteome</keyword>
<dbReference type="GO" id="GO:0004674">
    <property type="term" value="F:protein serine/threonine kinase activity"/>
    <property type="evidence" value="ECO:0007669"/>
    <property type="project" value="UniProtKB-KW"/>
</dbReference>
<keyword evidence="1" id="KW-0723">Serine/threonine-protein kinase</keyword>
<keyword evidence="1" id="KW-0808">Transferase</keyword>
<dbReference type="Pfam" id="PF13581">
    <property type="entry name" value="HATPase_c_2"/>
    <property type="match status" value="1"/>
</dbReference>
<dbReference type="PANTHER" id="PTHR35526:SF3">
    <property type="entry name" value="ANTI-SIGMA-F FACTOR RSBW"/>
    <property type="match status" value="1"/>
</dbReference>
<dbReference type="RefSeq" id="WP_054970967.1">
    <property type="nucleotide sequence ID" value="NZ_LJCO01000085.1"/>
</dbReference>
<organism evidence="3 4">
    <name type="scientific">Alicyclobacillus ferrooxydans</name>
    <dbReference type="NCBI Taxonomy" id="471514"/>
    <lineage>
        <taxon>Bacteria</taxon>
        <taxon>Bacillati</taxon>
        <taxon>Bacillota</taxon>
        <taxon>Bacilli</taxon>
        <taxon>Bacillales</taxon>
        <taxon>Alicyclobacillaceae</taxon>
        <taxon>Alicyclobacillus</taxon>
    </lineage>
</organism>
<dbReference type="InterPro" id="IPR003594">
    <property type="entry name" value="HATPase_dom"/>
</dbReference>
<dbReference type="PANTHER" id="PTHR35526">
    <property type="entry name" value="ANTI-SIGMA-F FACTOR RSBW-RELATED"/>
    <property type="match status" value="1"/>
</dbReference>
<feature type="domain" description="Histidine kinase/HSP90-like ATPase" evidence="2">
    <location>
        <begin position="17"/>
        <end position="122"/>
    </location>
</feature>
<reference evidence="3 4" key="1">
    <citation type="submission" date="2015-09" db="EMBL/GenBank/DDBJ databases">
        <title>Draft genome sequence of Alicyclobacillus ferrooxydans DSM 22381.</title>
        <authorList>
            <person name="Hemp J."/>
        </authorList>
    </citation>
    <scope>NUCLEOTIDE SEQUENCE [LARGE SCALE GENOMIC DNA]</scope>
    <source>
        <strain evidence="3 4">TC-34</strain>
    </source>
</reference>
<comment type="caution">
    <text evidence="3">The sequence shown here is derived from an EMBL/GenBank/DDBJ whole genome shotgun (WGS) entry which is preliminary data.</text>
</comment>
<dbReference type="STRING" id="471514.AN477_20045"/>
<dbReference type="EMBL" id="LJCO01000085">
    <property type="protein sequence ID" value="KPV42057.1"/>
    <property type="molecule type" value="Genomic_DNA"/>
</dbReference>
<dbReference type="InterPro" id="IPR036890">
    <property type="entry name" value="HATPase_C_sf"/>
</dbReference>
<evidence type="ECO:0000259" key="2">
    <source>
        <dbReference type="Pfam" id="PF13581"/>
    </source>
</evidence>
<evidence type="ECO:0000313" key="3">
    <source>
        <dbReference type="EMBL" id="KPV42057.1"/>
    </source>
</evidence>
<evidence type="ECO:0000313" key="4">
    <source>
        <dbReference type="Proteomes" id="UP000050482"/>
    </source>
</evidence>
<dbReference type="PATRIC" id="fig|471514.4.peg.1114"/>
<accession>A0A0P9CGA4</accession>
<dbReference type="AlphaFoldDB" id="A0A0P9CGA4"/>
<evidence type="ECO:0000256" key="1">
    <source>
        <dbReference type="ARBA" id="ARBA00022527"/>
    </source>
</evidence>
<dbReference type="InterPro" id="IPR050267">
    <property type="entry name" value="Anti-sigma-factor_SerPK"/>
</dbReference>
<proteinExistence type="predicted"/>
<name>A0A0P9CGA4_9BACL</name>
<sequence>MIAININSEASVFDAIVRVNHLLQDTSFDVTERQSIFISVSEIVRNVLNHGGGSGRLYCTLDHQGFRLTCIDEGPGIENLSEILDGNYISGSGLGAGLASVKRLMDELYITTSSEGTRIVAVKRDRRQR</sequence>
<dbReference type="SUPFAM" id="SSF55874">
    <property type="entry name" value="ATPase domain of HSP90 chaperone/DNA topoisomerase II/histidine kinase"/>
    <property type="match status" value="1"/>
</dbReference>
<dbReference type="Proteomes" id="UP000050482">
    <property type="component" value="Unassembled WGS sequence"/>
</dbReference>
<dbReference type="Gene3D" id="3.30.565.10">
    <property type="entry name" value="Histidine kinase-like ATPase, C-terminal domain"/>
    <property type="match status" value="1"/>
</dbReference>
<keyword evidence="1" id="KW-0418">Kinase</keyword>